<sequence length="114" mass="12834">MTHHYRINGSMIQQFSGKPVSIIGTVSKVHPSGNVLDLETSDQQHIVVRSSDHIVDVSPGNIIEVLGEVDNRNQIACDTIVTFESEQTANFDMDMYNQAVMLFQHYPQDYLVNL</sequence>
<dbReference type="GO" id="GO:0005662">
    <property type="term" value="C:DNA replication factor A complex"/>
    <property type="evidence" value="ECO:0007669"/>
    <property type="project" value="TreeGrafter"/>
</dbReference>
<protein>
    <recommendedName>
        <fullName evidence="8">Replication factor A protein 3</fullName>
    </recommendedName>
</protein>
<dbReference type="PANTHER" id="PTHR15114">
    <property type="entry name" value="REPLICATION PROTEIN A3"/>
    <property type="match status" value="1"/>
</dbReference>
<dbReference type="PANTHER" id="PTHR15114:SF1">
    <property type="entry name" value="REPLICATION PROTEIN A 14 KDA SUBUNIT"/>
    <property type="match status" value="1"/>
</dbReference>
<reference evidence="4" key="1">
    <citation type="submission" date="2021-02" db="EMBL/GenBank/DDBJ databases">
        <authorList>
            <person name="Nowell W R."/>
        </authorList>
    </citation>
    <scope>NUCLEOTIDE SEQUENCE</scope>
</reference>
<dbReference type="InterPro" id="IPR013970">
    <property type="entry name" value="Rfa2"/>
</dbReference>
<dbReference type="OrthoDB" id="188186at2759"/>
<dbReference type="FunFam" id="2.40.50.140:FF:000395">
    <property type="entry name" value="Replication protein A3"/>
    <property type="match status" value="1"/>
</dbReference>
<comment type="similarity">
    <text evidence="2">Belongs to the replication factor A protein 3 family.</text>
</comment>
<dbReference type="AlphaFoldDB" id="A0A814I151"/>
<dbReference type="SUPFAM" id="SSF50249">
    <property type="entry name" value="Nucleic acid-binding proteins"/>
    <property type="match status" value="1"/>
</dbReference>
<dbReference type="Proteomes" id="UP000663852">
    <property type="component" value="Unassembled WGS sequence"/>
</dbReference>
<dbReference type="Gene3D" id="2.40.50.140">
    <property type="entry name" value="Nucleic acid-binding proteins"/>
    <property type="match status" value="1"/>
</dbReference>
<comment type="caution">
    <text evidence="4">The sequence shown here is derived from an EMBL/GenBank/DDBJ whole genome shotgun (WGS) entry which is preliminary data.</text>
</comment>
<dbReference type="GO" id="GO:0006289">
    <property type="term" value="P:nucleotide-excision repair"/>
    <property type="evidence" value="ECO:0007669"/>
    <property type="project" value="TreeGrafter"/>
</dbReference>
<evidence type="ECO:0000256" key="3">
    <source>
        <dbReference type="ARBA" id="ARBA00023242"/>
    </source>
</evidence>
<evidence type="ECO:0008006" key="8">
    <source>
        <dbReference type="Google" id="ProtNLM"/>
    </source>
</evidence>
<evidence type="ECO:0000256" key="1">
    <source>
        <dbReference type="ARBA" id="ARBA00004123"/>
    </source>
</evidence>
<dbReference type="GO" id="GO:0003697">
    <property type="term" value="F:single-stranded DNA binding"/>
    <property type="evidence" value="ECO:0007669"/>
    <property type="project" value="TreeGrafter"/>
</dbReference>
<proteinExistence type="inferred from homology"/>
<comment type="subcellular location">
    <subcellularLocation>
        <location evidence="1">Nucleus</location>
    </subcellularLocation>
</comment>
<evidence type="ECO:0000313" key="6">
    <source>
        <dbReference type="Proteomes" id="UP000663828"/>
    </source>
</evidence>
<organism evidence="4 7">
    <name type="scientific">Adineta ricciae</name>
    <name type="common">Rotifer</name>
    <dbReference type="NCBI Taxonomy" id="249248"/>
    <lineage>
        <taxon>Eukaryota</taxon>
        <taxon>Metazoa</taxon>
        <taxon>Spiralia</taxon>
        <taxon>Gnathifera</taxon>
        <taxon>Rotifera</taxon>
        <taxon>Eurotatoria</taxon>
        <taxon>Bdelloidea</taxon>
        <taxon>Adinetida</taxon>
        <taxon>Adinetidae</taxon>
        <taxon>Adineta</taxon>
    </lineage>
</organism>
<dbReference type="EMBL" id="CAJNOJ010000066">
    <property type="protein sequence ID" value="CAF1015763.1"/>
    <property type="molecule type" value="Genomic_DNA"/>
</dbReference>
<accession>A0A814I151</accession>
<dbReference type="EMBL" id="CAJNOR010008676">
    <property type="protein sequence ID" value="CAF1636102.1"/>
    <property type="molecule type" value="Genomic_DNA"/>
</dbReference>
<dbReference type="GO" id="GO:0035861">
    <property type="term" value="C:site of double-strand break"/>
    <property type="evidence" value="ECO:0007669"/>
    <property type="project" value="TreeGrafter"/>
</dbReference>
<keyword evidence="3" id="KW-0539">Nucleus</keyword>
<gene>
    <name evidence="4" type="ORF">EDS130_LOCUS15627</name>
    <name evidence="5" type="ORF">XAT740_LOCUS52501</name>
</gene>
<evidence type="ECO:0000313" key="4">
    <source>
        <dbReference type="EMBL" id="CAF1015763.1"/>
    </source>
</evidence>
<evidence type="ECO:0000313" key="7">
    <source>
        <dbReference type="Proteomes" id="UP000663852"/>
    </source>
</evidence>
<dbReference type="Proteomes" id="UP000663828">
    <property type="component" value="Unassembled WGS sequence"/>
</dbReference>
<keyword evidence="6" id="KW-1185">Reference proteome</keyword>
<name>A0A814I151_ADIRI</name>
<evidence type="ECO:0000256" key="2">
    <source>
        <dbReference type="ARBA" id="ARBA00009761"/>
    </source>
</evidence>
<dbReference type="GO" id="GO:0006298">
    <property type="term" value="P:mismatch repair"/>
    <property type="evidence" value="ECO:0007669"/>
    <property type="project" value="TreeGrafter"/>
</dbReference>
<evidence type="ECO:0000313" key="5">
    <source>
        <dbReference type="EMBL" id="CAF1636102.1"/>
    </source>
</evidence>
<dbReference type="InterPro" id="IPR012340">
    <property type="entry name" value="NA-bd_OB-fold"/>
</dbReference>
<dbReference type="GO" id="GO:0006260">
    <property type="term" value="P:DNA replication"/>
    <property type="evidence" value="ECO:0007669"/>
    <property type="project" value="InterPro"/>
</dbReference>
<dbReference type="Pfam" id="PF08661">
    <property type="entry name" value="Rep_fac-A_3"/>
    <property type="match status" value="1"/>
</dbReference>
<dbReference type="GO" id="GO:0000724">
    <property type="term" value="P:double-strand break repair via homologous recombination"/>
    <property type="evidence" value="ECO:0007669"/>
    <property type="project" value="TreeGrafter"/>
</dbReference>
<dbReference type="GO" id="GO:0003684">
    <property type="term" value="F:damaged DNA binding"/>
    <property type="evidence" value="ECO:0007669"/>
    <property type="project" value="TreeGrafter"/>
</dbReference>
<dbReference type="GO" id="GO:0006284">
    <property type="term" value="P:base-excision repair"/>
    <property type="evidence" value="ECO:0007669"/>
    <property type="project" value="TreeGrafter"/>
</dbReference>